<dbReference type="InterPro" id="IPR002893">
    <property type="entry name" value="Znf_MYND"/>
</dbReference>
<keyword evidence="3" id="KW-0862">Zinc</keyword>
<evidence type="ECO:0000256" key="1">
    <source>
        <dbReference type="ARBA" id="ARBA00022723"/>
    </source>
</evidence>
<keyword evidence="1" id="KW-0479">Metal-binding</keyword>
<evidence type="ECO:0000256" key="4">
    <source>
        <dbReference type="PROSITE-ProRule" id="PRU00134"/>
    </source>
</evidence>
<gene>
    <name evidence="6" type="ORF">M441DRAFT_143795</name>
</gene>
<sequence>MKTKKASNSAGEEDSPEEIVPHSACARCQHNPAIDRPGLTLLTCEKCKSVEYCSFNCQLADWTAHQVMYCVNPSTIPPEHLAKPHLAPFLKTPLPNPFSRLSKGIWLHDRHKQDVYTLLIDSFRLRESDDYWYAGLTKSESIYNGKESSCSLFRMFLDWAEIKELMPPWWSYKKRVECIDIGLDKGFDNFHDLGVMTRDVEILVVYESAMMLMQLRMFAESVLGTGPAKTNGKLMLQKMVVVEEAARASAKK</sequence>
<evidence type="ECO:0000259" key="5">
    <source>
        <dbReference type="PROSITE" id="PS50865"/>
    </source>
</evidence>
<dbReference type="STRING" id="1042311.A0A2T3Z3G4"/>
<evidence type="ECO:0000256" key="3">
    <source>
        <dbReference type="ARBA" id="ARBA00022833"/>
    </source>
</evidence>
<reference evidence="6 7" key="1">
    <citation type="submission" date="2016-07" db="EMBL/GenBank/DDBJ databases">
        <title>Multiple horizontal gene transfer events from other fungi enriched the ability of initially mycotrophic Trichoderma (Ascomycota) to feed on dead plant biomass.</title>
        <authorList>
            <consortium name="DOE Joint Genome Institute"/>
            <person name="Aerts A."/>
            <person name="Atanasova L."/>
            <person name="Chenthamara K."/>
            <person name="Zhang J."/>
            <person name="Grujic M."/>
            <person name="Henrissat B."/>
            <person name="Kuo A."/>
            <person name="Salamov A."/>
            <person name="Lipzen A."/>
            <person name="Labutti K."/>
            <person name="Barry K."/>
            <person name="Miao Y."/>
            <person name="Rahimi M.J."/>
            <person name="Shen Q."/>
            <person name="Grigoriev I.V."/>
            <person name="Kubicek C.P."/>
            <person name="Druzhinina I.S."/>
        </authorList>
    </citation>
    <scope>NUCLEOTIDE SEQUENCE [LARGE SCALE GENOMIC DNA]</scope>
    <source>
        <strain evidence="6 7">CBS 433.97</strain>
    </source>
</reference>
<evidence type="ECO:0000313" key="6">
    <source>
        <dbReference type="EMBL" id="PTB39332.1"/>
    </source>
</evidence>
<dbReference type="Gene3D" id="6.10.140.2220">
    <property type="match status" value="1"/>
</dbReference>
<organism evidence="6 7">
    <name type="scientific">Trichoderma asperellum (strain ATCC 204424 / CBS 433.97 / NBRC 101777)</name>
    <dbReference type="NCBI Taxonomy" id="1042311"/>
    <lineage>
        <taxon>Eukaryota</taxon>
        <taxon>Fungi</taxon>
        <taxon>Dikarya</taxon>
        <taxon>Ascomycota</taxon>
        <taxon>Pezizomycotina</taxon>
        <taxon>Sordariomycetes</taxon>
        <taxon>Hypocreomycetidae</taxon>
        <taxon>Hypocreales</taxon>
        <taxon>Hypocreaceae</taxon>
        <taxon>Trichoderma</taxon>
    </lineage>
</organism>
<accession>A0A2T3Z3G4</accession>
<proteinExistence type="predicted"/>
<keyword evidence="7" id="KW-1185">Reference proteome</keyword>
<dbReference type="EMBL" id="KZ679264">
    <property type="protein sequence ID" value="PTB39332.1"/>
    <property type="molecule type" value="Genomic_DNA"/>
</dbReference>
<protein>
    <recommendedName>
        <fullName evidence="5">MYND-type domain-containing protein</fullName>
    </recommendedName>
</protein>
<dbReference type="PROSITE" id="PS01360">
    <property type="entry name" value="ZF_MYND_1"/>
    <property type="match status" value="1"/>
</dbReference>
<dbReference type="AlphaFoldDB" id="A0A2T3Z3G4"/>
<keyword evidence="2 4" id="KW-0863">Zinc-finger</keyword>
<dbReference type="OrthoDB" id="432970at2759"/>
<evidence type="ECO:0000256" key="2">
    <source>
        <dbReference type="ARBA" id="ARBA00022771"/>
    </source>
</evidence>
<feature type="domain" description="MYND-type" evidence="5">
    <location>
        <begin position="25"/>
        <end position="70"/>
    </location>
</feature>
<dbReference type="Pfam" id="PF01753">
    <property type="entry name" value="zf-MYND"/>
    <property type="match status" value="1"/>
</dbReference>
<dbReference type="Proteomes" id="UP000240493">
    <property type="component" value="Unassembled WGS sequence"/>
</dbReference>
<name>A0A2T3Z3G4_TRIA4</name>
<evidence type="ECO:0000313" key="7">
    <source>
        <dbReference type="Proteomes" id="UP000240493"/>
    </source>
</evidence>
<dbReference type="GO" id="GO:0008270">
    <property type="term" value="F:zinc ion binding"/>
    <property type="evidence" value="ECO:0007669"/>
    <property type="project" value="UniProtKB-KW"/>
</dbReference>
<dbReference type="SUPFAM" id="SSF144232">
    <property type="entry name" value="HIT/MYND zinc finger-like"/>
    <property type="match status" value="1"/>
</dbReference>
<dbReference type="PROSITE" id="PS50865">
    <property type="entry name" value="ZF_MYND_2"/>
    <property type="match status" value="1"/>
</dbReference>